<dbReference type="Pfam" id="PF25973">
    <property type="entry name" value="BSH_CzcB"/>
    <property type="match status" value="1"/>
</dbReference>
<evidence type="ECO:0000256" key="3">
    <source>
        <dbReference type="SAM" id="Coils"/>
    </source>
</evidence>
<keyword evidence="4" id="KW-0812">Transmembrane</keyword>
<evidence type="ECO:0000313" key="7">
    <source>
        <dbReference type="Proteomes" id="UP000093366"/>
    </source>
</evidence>
<feature type="domain" description="CzcB-like barrel-sandwich hybrid" evidence="5">
    <location>
        <begin position="76"/>
        <end position="263"/>
    </location>
</feature>
<keyword evidence="4" id="KW-0472">Membrane</keyword>
<dbReference type="Gene3D" id="2.40.50.100">
    <property type="match status" value="1"/>
</dbReference>
<dbReference type="InterPro" id="IPR058647">
    <property type="entry name" value="BSH_CzcB-like"/>
</dbReference>
<dbReference type="InterPro" id="IPR050465">
    <property type="entry name" value="UPF0194_transport"/>
</dbReference>
<dbReference type="PANTHER" id="PTHR32347">
    <property type="entry name" value="EFFLUX SYSTEM COMPONENT YKNX-RELATED"/>
    <property type="match status" value="1"/>
</dbReference>
<keyword evidence="4" id="KW-1133">Transmembrane helix</keyword>
<dbReference type="SUPFAM" id="SSF111369">
    <property type="entry name" value="HlyD-like secretion proteins"/>
    <property type="match status" value="1"/>
</dbReference>
<dbReference type="Proteomes" id="UP000093366">
    <property type="component" value="Unassembled WGS sequence"/>
</dbReference>
<accession>A0A1C0TK63</accession>
<reference evidence="7" key="1">
    <citation type="submission" date="2016-07" db="EMBL/GenBank/DDBJ databases">
        <authorList>
            <person name="Florea S."/>
            <person name="Webb J.S."/>
            <person name="Jaromczyk J."/>
            <person name="Schardl C.L."/>
        </authorList>
    </citation>
    <scope>NUCLEOTIDE SEQUENCE [LARGE SCALE GENOMIC DNA]</scope>
    <source>
        <strain evidence="7">IPB1</strain>
    </source>
</reference>
<name>A0A1C0TK63_9GAMM</name>
<evidence type="ECO:0000259" key="5">
    <source>
        <dbReference type="Pfam" id="PF25973"/>
    </source>
</evidence>
<comment type="caution">
    <text evidence="6">The sequence shown here is derived from an EMBL/GenBank/DDBJ whole genome shotgun (WGS) entry which is preliminary data.</text>
</comment>
<organism evidence="6 7">
    <name type="scientific">Pseudoalteromonas luteoviolacea</name>
    <dbReference type="NCBI Taxonomy" id="43657"/>
    <lineage>
        <taxon>Bacteria</taxon>
        <taxon>Pseudomonadati</taxon>
        <taxon>Pseudomonadota</taxon>
        <taxon>Gammaproteobacteria</taxon>
        <taxon>Alteromonadales</taxon>
        <taxon>Pseudoalteromonadaceae</taxon>
        <taxon>Pseudoalteromonas</taxon>
    </lineage>
</organism>
<dbReference type="Gene3D" id="2.40.420.20">
    <property type="match status" value="1"/>
</dbReference>
<feature type="transmembrane region" description="Helical" evidence="4">
    <location>
        <begin position="16"/>
        <end position="35"/>
    </location>
</feature>
<proteinExistence type="predicted"/>
<dbReference type="GO" id="GO:0030313">
    <property type="term" value="C:cell envelope"/>
    <property type="evidence" value="ECO:0007669"/>
    <property type="project" value="UniProtKB-SubCell"/>
</dbReference>
<comment type="subcellular location">
    <subcellularLocation>
        <location evidence="1">Cell envelope</location>
    </subcellularLocation>
</comment>
<dbReference type="Gene3D" id="1.10.287.470">
    <property type="entry name" value="Helix hairpin bin"/>
    <property type="match status" value="1"/>
</dbReference>
<keyword evidence="2 3" id="KW-0175">Coiled coil</keyword>
<evidence type="ECO:0000313" key="6">
    <source>
        <dbReference type="EMBL" id="OCQ18837.1"/>
    </source>
</evidence>
<evidence type="ECO:0000256" key="4">
    <source>
        <dbReference type="SAM" id="Phobius"/>
    </source>
</evidence>
<evidence type="ECO:0000256" key="2">
    <source>
        <dbReference type="ARBA" id="ARBA00023054"/>
    </source>
</evidence>
<dbReference type="Gene3D" id="2.40.30.170">
    <property type="match status" value="1"/>
</dbReference>
<protein>
    <recommendedName>
        <fullName evidence="5">CzcB-like barrel-sandwich hybrid domain-containing protein</fullName>
    </recommendedName>
</protein>
<feature type="coiled-coil region" evidence="3">
    <location>
        <begin position="205"/>
        <end position="235"/>
    </location>
</feature>
<sequence>MDIAIKTPKNTKYKKITIISLVVVLLLFTINYLMAFSNGDFAIARESLTVGEVKKGRYVVLVRGAGELVPDNIKWLSAEVDAVVEEVVLKAGSKVQKGDVIVKLSNHQLQQSMEEQKWELEALRAEYHADNVDYETRLLQQEVRVSTTKLDHEHSVAEFAANEDLISYKAVSQLDFERARSDVARTKQLWESSQKELANMRRNFTAQKKARAARLKKDQKNLERLEQQVANLVVRATMNGIIQEVPLEAGQRISMGTNIAKLAQHDSLIAELQVPELQIRNISIGQEVSIDTRNSVIRGKVQRIDPAVVNGNVQVDVVFTEALPDDARPELSVDGEIKVAEIDDTLYVERPLFIQSNTRSSIYKLSQDKSHASRLDIKTGYGSISSIQILEGLKEGDSIIISDPTRFESFDSFRVN</sequence>
<evidence type="ECO:0000256" key="1">
    <source>
        <dbReference type="ARBA" id="ARBA00004196"/>
    </source>
</evidence>
<dbReference type="OrthoDB" id="9806939at2"/>
<gene>
    <name evidence="6" type="ORF">A7985_22745</name>
</gene>
<dbReference type="AlphaFoldDB" id="A0A1C0TK63"/>
<dbReference type="EMBL" id="MAUJ01000012">
    <property type="protein sequence ID" value="OCQ18837.1"/>
    <property type="molecule type" value="Genomic_DNA"/>
</dbReference>